<evidence type="ECO:0000313" key="2">
    <source>
        <dbReference type="EMBL" id="RTI08269.1"/>
    </source>
</evidence>
<evidence type="ECO:0000313" key="3">
    <source>
        <dbReference type="Proteomes" id="UP000287173"/>
    </source>
</evidence>
<evidence type="ECO:0000313" key="1">
    <source>
        <dbReference type="EMBL" id="RTH03036.1"/>
    </source>
</evidence>
<dbReference type="Proteomes" id="UP000288082">
    <property type="component" value="Unassembled WGS sequence"/>
</dbReference>
<name>A0A430R6J9_THESC</name>
<dbReference type="SUPFAM" id="SSF46689">
    <property type="entry name" value="Homeodomain-like"/>
    <property type="match status" value="1"/>
</dbReference>
<accession>A0A430R6J9</accession>
<dbReference type="InterPro" id="IPR007367">
    <property type="entry name" value="DUF433"/>
</dbReference>
<dbReference type="EMBL" id="PEMG01000208">
    <property type="protein sequence ID" value="RTI08269.1"/>
    <property type="molecule type" value="Genomic_DNA"/>
</dbReference>
<dbReference type="Pfam" id="PF04255">
    <property type="entry name" value="DUF433"/>
    <property type="match status" value="1"/>
</dbReference>
<dbReference type="Proteomes" id="UP000287173">
    <property type="component" value="Unassembled WGS sequence"/>
</dbReference>
<evidence type="ECO:0000313" key="4">
    <source>
        <dbReference type="Proteomes" id="UP000288082"/>
    </source>
</evidence>
<reference evidence="3 4" key="1">
    <citation type="journal article" date="2019" name="Extremophiles">
        <title>Biogeography of thermophiles and predominance of Thermus scotoductus in domestic water heaters.</title>
        <authorList>
            <person name="Wilpiszeski R.L."/>
            <person name="Zhang Z."/>
            <person name="House C.H."/>
        </authorList>
    </citation>
    <scope>NUCLEOTIDE SEQUENCE [LARGE SCALE GENOMIC DNA]</scope>
    <source>
        <strain evidence="2 3">17_S17</strain>
        <strain evidence="1 4">38_S38</strain>
    </source>
</reference>
<proteinExistence type="predicted"/>
<dbReference type="InterPro" id="IPR009057">
    <property type="entry name" value="Homeodomain-like_sf"/>
</dbReference>
<organism evidence="1 4">
    <name type="scientific">Thermus scotoductus</name>
    <dbReference type="NCBI Taxonomy" id="37636"/>
    <lineage>
        <taxon>Bacteria</taxon>
        <taxon>Thermotogati</taxon>
        <taxon>Deinococcota</taxon>
        <taxon>Deinococci</taxon>
        <taxon>Thermales</taxon>
        <taxon>Thermaceae</taxon>
        <taxon>Thermus</taxon>
    </lineage>
</organism>
<gene>
    <name evidence="2" type="ORF">CSW30_07320</name>
    <name evidence="1" type="ORF">CSW50_06130</name>
</gene>
<dbReference type="EMBL" id="PELM01000165">
    <property type="protein sequence ID" value="RTH03036.1"/>
    <property type="molecule type" value="Genomic_DNA"/>
</dbReference>
<sequence length="158" mass="17876">MEANVLAALRREHRISMQRVRQAVEVAKSWLGEERPLLLDLKAGLGEVFVDRGRELLSLTRSGQVALREVLESFLKRVERDEKGLPLRFRPPVGEKVRAEWIALDPRVAFGAPMVERVQTRVLAFRYNAGEELEEIAEDYGLPPEAVREALVFEGTAA</sequence>
<comment type="caution">
    <text evidence="1">The sequence shown here is derived from an EMBL/GenBank/DDBJ whole genome shotgun (WGS) entry which is preliminary data.</text>
</comment>
<protein>
    <submittedName>
        <fullName evidence="1">DUF433 domain-containing protein</fullName>
    </submittedName>
</protein>
<dbReference type="AlphaFoldDB" id="A0A430R6J9"/>